<feature type="region of interest" description="Disordered" evidence="3">
    <location>
        <begin position="1"/>
        <end position="167"/>
    </location>
</feature>
<dbReference type="AlphaFoldDB" id="A0A9W8D1D8"/>
<name>A0A9W8D1D8_9FUNG</name>
<evidence type="ECO:0000259" key="4">
    <source>
        <dbReference type="PROSITE" id="PS51279"/>
    </source>
</evidence>
<sequence length="219" mass="23545">MSLADLYKDDASVGGSEDDDDQEDFVPSEASQSGDDDDGSDGQGQSAEDNEGGSAGSETDAGDTEQRDEQERKEQEYKRRIDALAQEMLAPAGPRKALRTASDESPSGSTSRQSEEPAGGEDGQPADAPPAAGSSGQGGPKRGPRRVSKFGKMAEQAERRRAAKGNTLDVARKAWVGFVAAEGIRDELDKANKDGYIERQEFLGRVDRRTYERSRDRGK</sequence>
<feature type="compositionally biased region" description="Basic and acidic residues" evidence="3">
    <location>
        <begin position="1"/>
        <end position="11"/>
    </location>
</feature>
<feature type="compositionally biased region" description="Basic and acidic residues" evidence="3">
    <location>
        <begin position="64"/>
        <end position="82"/>
    </location>
</feature>
<dbReference type="PROSITE" id="PS51279">
    <property type="entry name" value="BCNT_C"/>
    <property type="match status" value="1"/>
</dbReference>
<dbReference type="InterPro" id="IPR027124">
    <property type="entry name" value="Swc5/CFDP1/2"/>
</dbReference>
<dbReference type="Pfam" id="PF07572">
    <property type="entry name" value="BCNT"/>
    <property type="match status" value="1"/>
</dbReference>
<evidence type="ECO:0000256" key="3">
    <source>
        <dbReference type="SAM" id="MobiDB-lite"/>
    </source>
</evidence>
<feature type="domain" description="BCNT-C" evidence="4">
    <location>
        <begin position="144"/>
        <end position="219"/>
    </location>
</feature>
<proteinExistence type="inferred from homology"/>
<comment type="similarity">
    <text evidence="1">Belongs to the SWC5 family.</text>
</comment>
<comment type="caution">
    <text evidence="5">The sequence shown here is derived from an EMBL/GenBank/DDBJ whole genome shotgun (WGS) entry which is preliminary data.</text>
</comment>
<dbReference type="OrthoDB" id="445677at2759"/>
<gene>
    <name evidence="5" type="primary">SWC5</name>
    <name evidence="5" type="ORF">LPJ61_000696</name>
</gene>
<protein>
    <recommendedName>
        <fullName evidence="2">SWR1-complex protein 5</fullName>
    </recommendedName>
</protein>
<dbReference type="PANTHER" id="PTHR48407">
    <property type="entry name" value="CRANIOFACIAL DEVELOPMENT PROTEIN 1"/>
    <property type="match status" value="1"/>
</dbReference>
<feature type="compositionally biased region" description="Polar residues" evidence="3">
    <location>
        <begin position="103"/>
        <end position="112"/>
    </location>
</feature>
<reference evidence="5" key="1">
    <citation type="submission" date="2022-07" db="EMBL/GenBank/DDBJ databases">
        <title>Phylogenomic reconstructions and comparative analyses of Kickxellomycotina fungi.</title>
        <authorList>
            <person name="Reynolds N.K."/>
            <person name="Stajich J.E."/>
            <person name="Barry K."/>
            <person name="Grigoriev I.V."/>
            <person name="Crous P."/>
            <person name="Smith M.E."/>
        </authorList>
    </citation>
    <scope>NUCLEOTIDE SEQUENCE</scope>
    <source>
        <strain evidence="5">BCRC 34381</strain>
    </source>
</reference>
<evidence type="ECO:0000313" key="6">
    <source>
        <dbReference type="Proteomes" id="UP001143981"/>
    </source>
</evidence>
<keyword evidence="6" id="KW-1185">Reference proteome</keyword>
<feature type="compositionally biased region" description="Low complexity" evidence="3">
    <location>
        <begin position="123"/>
        <end position="134"/>
    </location>
</feature>
<evidence type="ECO:0000313" key="5">
    <source>
        <dbReference type="EMBL" id="KAJ1735168.1"/>
    </source>
</evidence>
<feature type="compositionally biased region" description="Acidic residues" evidence="3">
    <location>
        <begin position="16"/>
        <end position="26"/>
    </location>
</feature>
<evidence type="ECO:0000256" key="1">
    <source>
        <dbReference type="ARBA" id="ARBA00010465"/>
    </source>
</evidence>
<dbReference type="Proteomes" id="UP001143981">
    <property type="component" value="Unassembled WGS sequence"/>
</dbReference>
<accession>A0A9W8D1D8</accession>
<dbReference type="EMBL" id="JANBOI010000038">
    <property type="protein sequence ID" value="KAJ1735168.1"/>
    <property type="molecule type" value="Genomic_DNA"/>
</dbReference>
<dbReference type="InterPro" id="IPR011421">
    <property type="entry name" value="BCNT-C"/>
</dbReference>
<organism evidence="5 6">
    <name type="scientific">Coemansia biformis</name>
    <dbReference type="NCBI Taxonomy" id="1286918"/>
    <lineage>
        <taxon>Eukaryota</taxon>
        <taxon>Fungi</taxon>
        <taxon>Fungi incertae sedis</taxon>
        <taxon>Zoopagomycota</taxon>
        <taxon>Kickxellomycotina</taxon>
        <taxon>Kickxellomycetes</taxon>
        <taxon>Kickxellales</taxon>
        <taxon>Kickxellaceae</taxon>
        <taxon>Coemansia</taxon>
    </lineage>
</organism>
<evidence type="ECO:0000256" key="2">
    <source>
        <dbReference type="ARBA" id="ARBA00019138"/>
    </source>
</evidence>
<dbReference type="PANTHER" id="PTHR48407:SF1">
    <property type="entry name" value="CRANIOFACIAL DEVELOPMENT PROTEIN 1"/>
    <property type="match status" value="1"/>
</dbReference>
<dbReference type="GO" id="GO:0000812">
    <property type="term" value="C:Swr1 complex"/>
    <property type="evidence" value="ECO:0007669"/>
    <property type="project" value="TreeGrafter"/>
</dbReference>